<feature type="compositionally biased region" description="Pro residues" evidence="9">
    <location>
        <begin position="542"/>
        <end position="567"/>
    </location>
</feature>
<dbReference type="PANTHER" id="PTHR31633:SF1">
    <property type="entry name" value="H_ACA RIBONUCLEOPROTEIN COMPLEX NON-CORE SUBUNIT NAF1"/>
    <property type="match status" value="1"/>
</dbReference>
<evidence type="ECO:0000256" key="1">
    <source>
        <dbReference type="ARBA" id="ARBA00004123"/>
    </source>
</evidence>
<comment type="subcellular location">
    <subcellularLocation>
        <location evidence="1">Nucleus</location>
    </subcellularLocation>
</comment>
<evidence type="ECO:0000256" key="9">
    <source>
        <dbReference type="SAM" id="MobiDB-lite"/>
    </source>
</evidence>
<keyword evidence="6" id="KW-0597">Phosphoprotein</keyword>
<gene>
    <name evidence="10" type="ORF">BRAFLDRAFT_120529</name>
</gene>
<dbReference type="GO" id="GO:0006364">
    <property type="term" value="P:rRNA processing"/>
    <property type="evidence" value="ECO:0007669"/>
    <property type="project" value="UniProtKB-KW"/>
</dbReference>
<dbReference type="GO" id="GO:0001522">
    <property type="term" value="P:pseudouridine synthesis"/>
    <property type="evidence" value="ECO:0007669"/>
    <property type="project" value="InterPro"/>
</dbReference>
<keyword evidence="8" id="KW-0539">Nucleus</keyword>
<dbReference type="EMBL" id="GG666580">
    <property type="protein sequence ID" value="EEN52527.1"/>
    <property type="molecule type" value="Genomic_DNA"/>
</dbReference>
<proteinExistence type="inferred from homology"/>
<evidence type="ECO:0000256" key="7">
    <source>
        <dbReference type="ARBA" id="ARBA00022884"/>
    </source>
</evidence>
<feature type="region of interest" description="Disordered" evidence="9">
    <location>
        <begin position="354"/>
        <end position="567"/>
    </location>
</feature>
<feature type="compositionally biased region" description="Basic and acidic residues" evidence="9">
    <location>
        <begin position="215"/>
        <end position="231"/>
    </location>
</feature>
<feature type="compositionally biased region" description="Basic and acidic residues" evidence="9">
    <location>
        <begin position="1"/>
        <end position="11"/>
    </location>
</feature>
<dbReference type="InterPro" id="IPR040309">
    <property type="entry name" value="Naf1"/>
</dbReference>
<evidence type="ECO:0000256" key="4">
    <source>
        <dbReference type="ARBA" id="ARBA00022517"/>
    </source>
</evidence>
<keyword evidence="7" id="KW-0694">RNA-binding</keyword>
<organism>
    <name type="scientific">Branchiostoma floridae</name>
    <name type="common">Florida lancelet</name>
    <name type="synonym">Amphioxus</name>
    <dbReference type="NCBI Taxonomy" id="7739"/>
    <lineage>
        <taxon>Eukaryota</taxon>
        <taxon>Metazoa</taxon>
        <taxon>Chordata</taxon>
        <taxon>Cephalochordata</taxon>
        <taxon>Leptocardii</taxon>
        <taxon>Amphioxiformes</taxon>
        <taxon>Branchiostomatidae</taxon>
        <taxon>Branchiostoma</taxon>
    </lineage>
</organism>
<dbReference type="GO" id="GO:0005732">
    <property type="term" value="C:sno(s)RNA-containing ribonucleoprotein complex"/>
    <property type="evidence" value="ECO:0007669"/>
    <property type="project" value="InterPro"/>
</dbReference>
<dbReference type="InterPro" id="IPR038664">
    <property type="entry name" value="Gar1/Naf1_Cbf5-bd_sf"/>
</dbReference>
<feature type="compositionally biased region" description="Pro residues" evidence="9">
    <location>
        <begin position="504"/>
        <end position="522"/>
    </location>
</feature>
<evidence type="ECO:0000256" key="2">
    <source>
        <dbReference type="ARBA" id="ARBA00009801"/>
    </source>
</evidence>
<feature type="compositionally biased region" description="Acidic residues" evidence="9">
    <location>
        <begin position="186"/>
        <end position="214"/>
    </location>
</feature>
<protein>
    <recommendedName>
        <fullName evidence="3">H/ACA ribonucleoprotein complex non-core subunit NAF1</fullName>
    </recommendedName>
</protein>
<evidence type="ECO:0000256" key="5">
    <source>
        <dbReference type="ARBA" id="ARBA00022552"/>
    </source>
</evidence>
<dbReference type="STRING" id="7739.C3Z4M1"/>
<dbReference type="InterPro" id="IPR007504">
    <property type="entry name" value="H/ACA_rnp_Gar1/Naf1"/>
</dbReference>
<keyword evidence="4" id="KW-0690">Ribosome biogenesis</keyword>
<dbReference type="SUPFAM" id="SSF50447">
    <property type="entry name" value="Translation proteins"/>
    <property type="match status" value="1"/>
</dbReference>
<dbReference type="GO" id="GO:0005634">
    <property type="term" value="C:nucleus"/>
    <property type="evidence" value="ECO:0007669"/>
    <property type="project" value="UniProtKB-SubCell"/>
</dbReference>
<dbReference type="InterPro" id="IPR009000">
    <property type="entry name" value="Transl_B-barrel_sf"/>
</dbReference>
<evidence type="ECO:0000313" key="10">
    <source>
        <dbReference type="EMBL" id="EEN52527.1"/>
    </source>
</evidence>
<keyword evidence="5" id="KW-0698">rRNA processing</keyword>
<evidence type="ECO:0000256" key="8">
    <source>
        <dbReference type="ARBA" id="ARBA00023242"/>
    </source>
</evidence>
<comment type="similarity">
    <text evidence="2">Belongs to the NAF1 family.</text>
</comment>
<evidence type="ECO:0000256" key="3">
    <source>
        <dbReference type="ARBA" id="ARBA00021438"/>
    </source>
</evidence>
<dbReference type="PANTHER" id="PTHR31633">
    <property type="entry name" value="H/ACA RIBONUCLEOPROTEIN COMPLEX NON-CORE SUBUNIT NAF1"/>
    <property type="match status" value="1"/>
</dbReference>
<feature type="compositionally biased region" description="Pro residues" evidence="9">
    <location>
        <begin position="452"/>
        <end position="474"/>
    </location>
</feature>
<feature type="compositionally biased region" description="Basic and acidic residues" evidence="9">
    <location>
        <begin position="79"/>
        <end position="99"/>
    </location>
</feature>
<feature type="compositionally biased region" description="Basic and acidic residues" evidence="9">
    <location>
        <begin position="168"/>
        <end position="185"/>
    </location>
</feature>
<accession>C3Z4M1</accession>
<name>C3Z4M1_BRAFL</name>
<dbReference type="InParanoid" id="C3Z4M1"/>
<dbReference type="GO" id="GO:0000493">
    <property type="term" value="P:box H/ACA snoRNP assembly"/>
    <property type="evidence" value="ECO:0007669"/>
    <property type="project" value="InterPro"/>
</dbReference>
<dbReference type="eggNOG" id="KOG2236">
    <property type="taxonomic scope" value="Eukaryota"/>
</dbReference>
<dbReference type="Pfam" id="PF04410">
    <property type="entry name" value="Gar1"/>
    <property type="match status" value="1"/>
</dbReference>
<dbReference type="GO" id="GO:0003723">
    <property type="term" value="F:RNA binding"/>
    <property type="evidence" value="ECO:0007669"/>
    <property type="project" value="UniProtKB-KW"/>
</dbReference>
<dbReference type="Gene3D" id="2.40.10.230">
    <property type="entry name" value="Probable tRNA pseudouridine synthase domain"/>
    <property type="match status" value="1"/>
</dbReference>
<feature type="region of interest" description="Disordered" evidence="9">
    <location>
        <begin position="1"/>
        <end position="234"/>
    </location>
</feature>
<feature type="compositionally biased region" description="Basic and acidic residues" evidence="9">
    <location>
        <begin position="378"/>
        <end position="390"/>
    </location>
</feature>
<feature type="compositionally biased region" description="Basic and acidic residues" evidence="9">
    <location>
        <begin position="400"/>
        <end position="410"/>
    </location>
</feature>
<evidence type="ECO:0000256" key="6">
    <source>
        <dbReference type="ARBA" id="ARBA00022553"/>
    </source>
</evidence>
<sequence>MSHDKPEHEDTFMITADKGSLIIETEKESHKSTSNVVTKSQEKEVTKNQSSLIEKDIVMETEEERRTASDPSIDSCTDVESKDETSQLPRTKESGHSNDVEVPDNSTVTQEMTPMKVDALDERRLSTKTNTQQELSKDRTEDMETENGDAVQGLNLKEQDVTVVKGTVEVREEKGESLEDSKEVAETSESESSSSDESESSSDSSDEDEEEEEVKNEKPKQDQPPPAKEELVVTQGTEDVAVDNFPDIILPEDVHVKVIGKISCIIGQLVVVQSYPNTPALDAETLLFNSDRQSIGLVNETFGPVIQPSYSIQFSSAKKIEALGLSLQNEVFFAPEVQDFTVYVFTQNLIKQKGSDASWKNDQEPPPEFLDYSDDEQEKVAKKNMKEAKGKKPKPRKAFKRDQEVPRTDSGHPPCQHYQGPGQHSWRGGYHGYHGNKEQWCRQPEQDFNFPRYPPPPFQGPPPGPPPPFHPPPFGWNQPHALGGMNVQPPNYGPPPPHGHHVNHPPPNMRLPFPPPPPPPPSMRDGQVGGGPPPFHPHHYSGPPPQEMFPPMQFPFPPPPPPPPPPN</sequence>
<feature type="compositionally biased region" description="Basic and acidic residues" evidence="9">
    <location>
        <begin position="53"/>
        <end position="68"/>
    </location>
</feature>
<dbReference type="AlphaFoldDB" id="C3Z4M1"/>
<reference evidence="10" key="1">
    <citation type="journal article" date="2008" name="Nature">
        <title>The amphioxus genome and the evolution of the chordate karyotype.</title>
        <authorList>
            <consortium name="US DOE Joint Genome Institute (JGI-PGF)"/>
            <person name="Putnam N.H."/>
            <person name="Butts T."/>
            <person name="Ferrier D.E.K."/>
            <person name="Furlong R.F."/>
            <person name="Hellsten U."/>
            <person name="Kawashima T."/>
            <person name="Robinson-Rechavi M."/>
            <person name="Shoguchi E."/>
            <person name="Terry A."/>
            <person name="Yu J.-K."/>
            <person name="Benito-Gutierrez E.L."/>
            <person name="Dubchak I."/>
            <person name="Garcia-Fernandez J."/>
            <person name="Gibson-Brown J.J."/>
            <person name="Grigoriev I.V."/>
            <person name="Horton A.C."/>
            <person name="de Jong P.J."/>
            <person name="Jurka J."/>
            <person name="Kapitonov V.V."/>
            <person name="Kohara Y."/>
            <person name="Kuroki Y."/>
            <person name="Lindquist E."/>
            <person name="Lucas S."/>
            <person name="Osoegawa K."/>
            <person name="Pennacchio L.A."/>
            <person name="Salamov A.A."/>
            <person name="Satou Y."/>
            <person name="Sauka-Spengler T."/>
            <person name="Schmutz J."/>
            <person name="Shin-I T."/>
            <person name="Toyoda A."/>
            <person name="Bronner-Fraser M."/>
            <person name="Fujiyama A."/>
            <person name="Holland L.Z."/>
            <person name="Holland P.W.H."/>
            <person name="Satoh N."/>
            <person name="Rokhsar D.S."/>
        </authorList>
    </citation>
    <scope>NUCLEOTIDE SEQUENCE [LARGE SCALE GENOMIC DNA]</scope>
    <source>
        <strain evidence="10">S238N-H82</strain>
        <tissue evidence="10">Testes</tissue>
    </source>
</reference>